<feature type="domain" description="DNA methylase adenine-specific" evidence="2">
    <location>
        <begin position="162"/>
        <end position="264"/>
    </location>
</feature>
<organism evidence="3 4">
    <name type="scientific">Kitasatospora paranensis</name>
    <dbReference type="NCBI Taxonomy" id="258053"/>
    <lineage>
        <taxon>Bacteria</taxon>
        <taxon>Bacillati</taxon>
        <taxon>Actinomycetota</taxon>
        <taxon>Actinomycetes</taxon>
        <taxon>Kitasatosporales</taxon>
        <taxon>Streptomycetaceae</taxon>
        <taxon>Kitasatospora</taxon>
    </lineage>
</organism>
<dbReference type="GO" id="GO:0008168">
    <property type="term" value="F:methyltransferase activity"/>
    <property type="evidence" value="ECO:0007669"/>
    <property type="project" value="UniProtKB-KW"/>
</dbReference>
<evidence type="ECO:0000313" key="3">
    <source>
        <dbReference type="EMBL" id="MFC7181468.1"/>
    </source>
</evidence>
<accession>A0ABW2FYV2</accession>
<keyword evidence="4" id="KW-1185">Reference proteome</keyword>
<dbReference type="RefSeq" id="WP_380231494.1">
    <property type="nucleotide sequence ID" value="NZ_JBHSVH010000002.1"/>
</dbReference>
<dbReference type="SUPFAM" id="SSF53335">
    <property type="entry name" value="S-adenosyl-L-methionine-dependent methyltransferases"/>
    <property type="match status" value="1"/>
</dbReference>
<evidence type="ECO:0000313" key="4">
    <source>
        <dbReference type="Proteomes" id="UP001596435"/>
    </source>
</evidence>
<feature type="region of interest" description="Disordered" evidence="1">
    <location>
        <begin position="1"/>
        <end position="20"/>
    </location>
</feature>
<evidence type="ECO:0000256" key="1">
    <source>
        <dbReference type="SAM" id="MobiDB-lite"/>
    </source>
</evidence>
<gene>
    <name evidence="3" type="ORF">ACFQMG_18110</name>
</gene>
<dbReference type="Pfam" id="PF02384">
    <property type="entry name" value="N6_Mtase"/>
    <property type="match status" value="1"/>
</dbReference>
<name>A0ABW2FYV2_9ACTN</name>
<dbReference type="InterPro" id="IPR029063">
    <property type="entry name" value="SAM-dependent_MTases_sf"/>
</dbReference>
<sequence>MHATAPAPDRRSTLLFGRPGSHDDAQRLGEAVARTWHTTPYSSQPDIPLSIVASLALIPVKDHPGDIARTINEACDQHLVRGLREVWIHHWAQRPELAPAFAPMMAWLTKKVPSDLARSVRKVVETCLQHGLLEMTGSSDPGERSQVDVLSWTLTELRSPGARQRLGEFHTPPQVSQLIANVAVDGLPPAGERFLEPAGGSGGLFRALAQRLRELGGDPADYEWVLVELDGLAAAAAAVNAIVWGLGPRVVVARGDALRDPQVAERAGAAGVQLRAERDSILARVATIEGVRRVIDLVERAAEGHLP</sequence>
<protein>
    <submittedName>
        <fullName evidence="3">N-6 DNA methylase</fullName>
    </submittedName>
</protein>
<keyword evidence="3" id="KW-0489">Methyltransferase</keyword>
<dbReference type="GO" id="GO:0032259">
    <property type="term" value="P:methylation"/>
    <property type="evidence" value="ECO:0007669"/>
    <property type="project" value="UniProtKB-KW"/>
</dbReference>
<evidence type="ECO:0000259" key="2">
    <source>
        <dbReference type="Pfam" id="PF02384"/>
    </source>
</evidence>
<comment type="caution">
    <text evidence="3">The sequence shown here is derived from an EMBL/GenBank/DDBJ whole genome shotgun (WGS) entry which is preliminary data.</text>
</comment>
<proteinExistence type="predicted"/>
<dbReference type="Gene3D" id="3.40.50.150">
    <property type="entry name" value="Vaccinia Virus protein VP39"/>
    <property type="match status" value="1"/>
</dbReference>
<reference evidence="4" key="1">
    <citation type="journal article" date="2019" name="Int. J. Syst. Evol. Microbiol.">
        <title>The Global Catalogue of Microorganisms (GCM) 10K type strain sequencing project: providing services to taxonomists for standard genome sequencing and annotation.</title>
        <authorList>
            <consortium name="The Broad Institute Genomics Platform"/>
            <consortium name="The Broad Institute Genome Sequencing Center for Infectious Disease"/>
            <person name="Wu L."/>
            <person name="Ma J."/>
        </authorList>
    </citation>
    <scope>NUCLEOTIDE SEQUENCE [LARGE SCALE GENOMIC DNA]</scope>
    <source>
        <strain evidence="4">CGMCC 1.12859</strain>
    </source>
</reference>
<keyword evidence="3" id="KW-0808">Transferase</keyword>
<dbReference type="InterPro" id="IPR003356">
    <property type="entry name" value="DNA_methylase_A-5"/>
</dbReference>
<dbReference type="EMBL" id="JBHTAJ010000032">
    <property type="protein sequence ID" value="MFC7181468.1"/>
    <property type="molecule type" value="Genomic_DNA"/>
</dbReference>
<dbReference type="Proteomes" id="UP001596435">
    <property type="component" value="Unassembled WGS sequence"/>
</dbReference>